<dbReference type="Gene3D" id="3.30.450.40">
    <property type="match status" value="1"/>
</dbReference>
<dbReference type="Pfam" id="PF01590">
    <property type="entry name" value="GAF"/>
    <property type="match status" value="1"/>
</dbReference>
<name>A0A2Z6B2Y9_9BACT</name>
<dbReference type="InterPro" id="IPR050469">
    <property type="entry name" value="Diguanylate_Cyclase"/>
</dbReference>
<dbReference type="SUPFAM" id="SSF55785">
    <property type="entry name" value="PYP-like sensor domain (PAS domain)"/>
    <property type="match status" value="1"/>
</dbReference>
<evidence type="ECO:0000313" key="4">
    <source>
        <dbReference type="EMBL" id="BBD09894.1"/>
    </source>
</evidence>
<dbReference type="InterPro" id="IPR029787">
    <property type="entry name" value="Nucleotide_cyclase"/>
</dbReference>
<keyword evidence="5" id="KW-1185">Reference proteome</keyword>
<dbReference type="Pfam" id="PF08447">
    <property type="entry name" value="PAS_3"/>
    <property type="match status" value="1"/>
</dbReference>
<dbReference type="GO" id="GO:0005886">
    <property type="term" value="C:plasma membrane"/>
    <property type="evidence" value="ECO:0007669"/>
    <property type="project" value="TreeGrafter"/>
</dbReference>
<dbReference type="SMART" id="SM00065">
    <property type="entry name" value="GAF"/>
    <property type="match status" value="1"/>
</dbReference>
<organism evidence="4 5">
    <name type="scientific">Desulfovibrio ferrophilus</name>
    <dbReference type="NCBI Taxonomy" id="241368"/>
    <lineage>
        <taxon>Bacteria</taxon>
        <taxon>Pseudomonadati</taxon>
        <taxon>Thermodesulfobacteriota</taxon>
        <taxon>Desulfovibrionia</taxon>
        <taxon>Desulfovibrionales</taxon>
        <taxon>Desulfovibrionaceae</taxon>
        <taxon>Desulfovibrio</taxon>
    </lineage>
</organism>
<dbReference type="OrthoDB" id="9812260at2"/>
<dbReference type="EC" id="2.7.7.65" evidence="1"/>
<dbReference type="EMBL" id="AP017378">
    <property type="protein sequence ID" value="BBD09894.1"/>
    <property type="molecule type" value="Genomic_DNA"/>
</dbReference>
<feature type="domain" description="GGDEF" evidence="3">
    <location>
        <begin position="349"/>
        <end position="481"/>
    </location>
</feature>
<dbReference type="Gene3D" id="3.30.70.270">
    <property type="match status" value="1"/>
</dbReference>
<reference evidence="4 5" key="1">
    <citation type="journal article" date="2018" name="Sci. Adv.">
        <title>Multi-heme cytochromes provide a pathway for survival in energy-limited environments.</title>
        <authorList>
            <person name="Deng X."/>
            <person name="Dohmae N."/>
            <person name="Nealson K.H."/>
            <person name="Hashimoto K."/>
            <person name="Okamoto A."/>
        </authorList>
    </citation>
    <scope>NUCLEOTIDE SEQUENCE [LARGE SCALE GENOMIC DNA]</scope>
    <source>
        <strain evidence="4 5">IS5</strain>
    </source>
</reference>
<sequence length="485" mass="54488">MPPIRPTPVDPTDLLTAIARSAERLSQRDSWPEGVNTLLAELGQSTGISRVWIFQTVELGPTHIVQDYVFEWAASPEYAQMGMSCFSMFTKDFELPEYRALIESRRRGEHQSMMPDELPPSWLRTHLVDEQHIQSMLTIPIMVDGLWWGTLGFDDCQREYRWSKPEIALLRTASALITNAILRDQLSARDKQFEILKALTDSSAWQIDLKTARGWVTGKLAKIPGQPPAERNLNILSLCRLIHPEDVRRLVKAARQYVADGEGTFRHDVRLRHHGPRQHWVEIIGSVSSDMKGRPEQLAGIAVDIQHRKRQEIILRRMAETDPLTGAVNRRAFDDHLDFHLSKAQRKDRPLSLLMLDLDRFKAINDAWGHPTGDMVLKKFADICRTNLRDGDVLARMGGEEFALLLPGANAQAACAAGERIRCMLEATQLDSCRGLQATVSIGCATCLCGSSTGHELVADADMALYKAKRAGRNRLIAASSHVEH</sequence>
<dbReference type="PANTHER" id="PTHR45138:SF9">
    <property type="entry name" value="DIGUANYLATE CYCLASE DGCM-RELATED"/>
    <property type="match status" value="1"/>
</dbReference>
<evidence type="ECO:0000256" key="2">
    <source>
        <dbReference type="ARBA" id="ARBA00034247"/>
    </source>
</evidence>
<dbReference type="CDD" id="cd00130">
    <property type="entry name" value="PAS"/>
    <property type="match status" value="1"/>
</dbReference>
<dbReference type="InterPro" id="IPR003018">
    <property type="entry name" value="GAF"/>
</dbReference>
<dbReference type="InterPro" id="IPR043128">
    <property type="entry name" value="Rev_trsase/Diguanyl_cyclase"/>
</dbReference>
<dbReference type="KEGG" id="dfl:DFE_3168"/>
<dbReference type="Proteomes" id="UP000269883">
    <property type="component" value="Chromosome"/>
</dbReference>
<dbReference type="GO" id="GO:0052621">
    <property type="term" value="F:diguanylate cyclase activity"/>
    <property type="evidence" value="ECO:0007669"/>
    <property type="project" value="UniProtKB-EC"/>
</dbReference>
<dbReference type="FunFam" id="3.30.70.270:FF:000001">
    <property type="entry name" value="Diguanylate cyclase domain protein"/>
    <property type="match status" value="1"/>
</dbReference>
<dbReference type="GO" id="GO:1902201">
    <property type="term" value="P:negative regulation of bacterial-type flagellum-dependent cell motility"/>
    <property type="evidence" value="ECO:0007669"/>
    <property type="project" value="TreeGrafter"/>
</dbReference>
<dbReference type="InterPro" id="IPR035965">
    <property type="entry name" value="PAS-like_dom_sf"/>
</dbReference>
<dbReference type="AlphaFoldDB" id="A0A2Z6B2Y9"/>
<dbReference type="InterPro" id="IPR000014">
    <property type="entry name" value="PAS"/>
</dbReference>
<dbReference type="Gene3D" id="3.30.450.20">
    <property type="entry name" value="PAS domain"/>
    <property type="match status" value="1"/>
</dbReference>
<dbReference type="GO" id="GO:0043709">
    <property type="term" value="P:cell adhesion involved in single-species biofilm formation"/>
    <property type="evidence" value="ECO:0007669"/>
    <property type="project" value="TreeGrafter"/>
</dbReference>
<comment type="catalytic activity">
    <reaction evidence="2">
        <text>2 GTP = 3',3'-c-di-GMP + 2 diphosphate</text>
        <dbReference type="Rhea" id="RHEA:24898"/>
        <dbReference type="ChEBI" id="CHEBI:33019"/>
        <dbReference type="ChEBI" id="CHEBI:37565"/>
        <dbReference type="ChEBI" id="CHEBI:58805"/>
        <dbReference type="EC" id="2.7.7.65"/>
    </reaction>
</comment>
<dbReference type="SUPFAM" id="SSF55781">
    <property type="entry name" value="GAF domain-like"/>
    <property type="match status" value="1"/>
</dbReference>
<dbReference type="SUPFAM" id="SSF55073">
    <property type="entry name" value="Nucleotide cyclase"/>
    <property type="match status" value="1"/>
</dbReference>
<evidence type="ECO:0000313" key="5">
    <source>
        <dbReference type="Proteomes" id="UP000269883"/>
    </source>
</evidence>
<protein>
    <recommendedName>
        <fullName evidence="1">diguanylate cyclase</fullName>
        <ecNumber evidence="1">2.7.7.65</ecNumber>
    </recommendedName>
</protein>
<dbReference type="InterPro" id="IPR013655">
    <property type="entry name" value="PAS_fold_3"/>
</dbReference>
<evidence type="ECO:0000259" key="3">
    <source>
        <dbReference type="PROSITE" id="PS50887"/>
    </source>
</evidence>
<proteinExistence type="predicted"/>
<gene>
    <name evidence="4" type="ORF">DFE_3168</name>
</gene>
<dbReference type="RefSeq" id="WP_126380896.1">
    <property type="nucleotide sequence ID" value="NZ_AP017378.1"/>
</dbReference>
<dbReference type="NCBIfam" id="TIGR00254">
    <property type="entry name" value="GGDEF"/>
    <property type="match status" value="1"/>
</dbReference>
<dbReference type="PANTHER" id="PTHR45138">
    <property type="entry name" value="REGULATORY COMPONENTS OF SENSORY TRANSDUCTION SYSTEM"/>
    <property type="match status" value="1"/>
</dbReference>
<dbReference type="SMART" id="SM00267">
    <property type="entry name" value="GGDEF"/>
    <property type="match status" value="1"/>
</dbReference>
<dbReference type="InterPro" id="IPR029016">
    <property type="entry name" value="GAF-like_dom_sf"/>
</dbReference>
<dbReference type="InterPro" id="IPR000160">
    <property type="entry name" value="GGDEF_dom"/>
</dbReference>
<dbReference type="CDD" id="cd01949">
    <property type="entry name" value="GGDEF"/>
    <property type="match status" value="1"/>
</dbReference>
<dbReference type="Pfam" id="PF00990">
    <property type="entry name" value="GGDEF"/>
    <property type="match status" value="1"/>
</dbReference>
<evidence type="ECO:0000256" key="1">
    <source>
        <dbReference type="ARBA" id="ARBA00012528"/>
    </source>
</evidence>
<accession>A0A2Z6B2Y9</accession>
<dbReference type="PROSITE" id="PS50887">
    <property type="entry name" value="GGDEF"/>
    <property type="match status" value="1"/>
</dbReference>